<evidence type="ECO:0000313" key="3">
    <source>
        <dbReference type="Proteomes" id="UP000006738"/>
    </source>
</evidence>
<feature type="region of interest" description="Disordered" evidence="1">
    <location>
        <begin position="1"/>
        <end position="23"/>
    </location>
</feature>
<reference evidence="3" key="1">
    <citation type="submission" date="2007-02" db="EMBL/GenBank/DDBJ databases">
        <authorList>
            <person name="DeShazer D."/>
            <person name="Woods D.E."/>
            <person name="Nierman W.C."/>
        </authorList>
    </citation>
    <scope>NUCLEOTIDE SEQUENCE [LARGE SCALE GENOMIC DNA]</scope>
    <source>
        <strain evidence="3">1106a</strain>
    </source>
</reference>
<dbReference type="EMBL" id="CP000573">
    <property type="protein sequence ID" value="ABN93550.1"/>
    <property type="molecule type" value="Genomic_DNA"/>
</dbReference>
<accession>A3P9V8</accession>
<protein>
    <submittedName>
        <fullName evidence="2">Uncharacterized protein</fullName>
    </submittedName>
</protein>
<dbReference type="KEGG" id="bpl:BURPS1106A_A3090"/>
<dbReference type="HOGENOM" id="CLU_217131_0_0_4"/>
<sequence length="43" mass="4600">MRARAPAANDHDRATARLLGKQAARSLRADPIRGIGAASFGRR</sequence>
<dbReference type="Proteomes" id="UP000006738">
    <property type="component" value="Chromosome II"/>
</dbReference>
<evidence type="ECO:0000313" key="2">
    <source>
        <dbReference type="EMBL" id="ABN93550.1"/>
    </source>
</evidence>
<organism evidence="2 3">
    <name type="scientific">Burkholderia pseudomallei (strain 1106a)</name>
    <dbReference type="NCBI Taxonomy" id="357348"/>
    <lineage>
        <taxon>Bacteria</taxon>
        <taxon>Pseudomonadati</taxon>
        <taxon>Pseudomonadota</taxon>
        <taxon>Betaproteobacteria</taxon>
        <taxon>Burkholderiales</taxon>
        <taxon>Burkholderiaceae</taxon>
        <taxon>Burkholderia</taxon>
        <taxon>pseudomallei group</taxon>
    </lineage>
</organism>
<evidence type="ECO:0000256" key="1">
    <source>
        <dbReference type="SAM" id="MobiDB-lite"/>
    </source>
</evidence>
<name>A3P9V8_BURP0</name>
<dbReference type="AlphaFoldDB" id="A3P9V8"/>
<proteinExistence type="predicted"/>
<gene>
    <name evidence="2" type="ordered locus">BURPS1106A_A3090</name>
</gene>